<dbReference type="EMBL" id="JABMIG020000002">
    <property type="protein sequence ID" value="KAL3805695.1"/>
    <property type="molecule type" value="Genomic_DNA"/>
</dbReference>
<feature type="repeat" description="ANK" evidence="3">
    <location>
        <begin position="100"/>
        <end position="132"/>
    </location>
</feature>
<evidence type="ECO:0000256" key="3">
    <source>
        <dbReference type="PROSITE-ProRule" id="PRU00023"/>
    </source>
</evidence>
<comment type="caution">
    <text evidence="4">The sequence shown here is derived from an EMBL/GenBank/DDBJ whole genome shotgun (WGS) entry which is preliminary data.</text>
</comment>
<dbReference type="PROSITE" id="PS50297">
    <property type="entry name" value="ANK_REP_REGION"/>
    <property type="match status" value="1"/>
</dbReference>
<dbReference type="SMART" id="SM00248">
    <property type="entry name" value="ANK"/>
    <property type="match status" value="4"/>
</dbReference>
<dbReference type="InterPro" id="IPR036770">
    <property type="entry name" value="Ankyrin_rpt-contain_sf"/>
</dbReference>
<dbReference type="Proteomes" id="UP001516023">
    <property type="component" value="Unassembled WGS sequence"/>
</dbReference>
<protein>
    <submittedName>
        <fullName evidence="4">Uncharacterized protein</fullName>
    </submittedName>
</protein>
<sequence length="210" mass="23222">MREGQEYICTPFRTVKSKGPFLDLAAIRNSQTISMLPLHQAIKQDNEDEVNRLISLSTTDLHEEDSNGITPLIEACISGNESIVNALLNAGCHAQPSAGFRHSPLRGATVCGHSHLIPILLQAGADPNALSEGKRTPLMGACFLRQGLYDEDEEKKRSEQCVKALLSDLRVDPTIQNSFGESALDLAKIRRYEKSIELLEIALQKWNTDR</sequence>
<dbReference type="Gene3D" id="1.25.40.20">
    <property type="entry name" value="Ankyrin repeat-containing domain"/>
    <property type="match status" value="1"/>
</dbReference>
<dbReference type="InterPro" id="IPR002110">
    <property type="entry name" value="Ankyrin_rpt"/>
</dbReference>
<keyword evidence="1" id="KW-0677">Repeat</keyword>
<keyword evidence="5" id="KW-1185">Reference proteome</keyword>
<name>A0ABD3RCW6_9STRA</name>
<gene>
    <name evidence="4" type="ORF">HJC23_005939</name>
</gene>
<dbReference type="AlphaFoldDB" id="A0ABD3RCW6"/>
<reference evidence="4 5" key="1">
    <citation type="journal article" date="2020" name="G3 (Bethesda)">
        <title>Improved Reference Genome for Cyclotella cryptica CCMP332, a Model for Cell Wall Morphogenesis, Salinity Adaptation, and Lipid Production in Diatoms (Bacillariophyta).</title>
        <authorList>
            <person name="Roberts W.R."/>
            <person name="Downey K.M."/>
            <person name="Ruck E.C."/>
            <person name="Traller J.C."/>
            <person name="Alverson A.J."/>
        </authorList>
    </citation>
    <scope>NUCLEOTIDE SEQUENCE [LARGE SCALE GENOMIC DNA]</scope>
    <source>
        <strain evidence="4 5">CCMP332</strain>
    </source>
</reference>
<dbReference type="PANTHER" id="PTHR24171">
    <property type="entry name" value="ANKYRIN REPEAT DOMAIN-CONTAINING PROTEIN 39-RELATED"/>
    <property type="match status" value="1"/>
</dbReference>
<accession>A0ABD3RCW6</accession>
<organism evidence="4 5">
    <name type="scientific">Cyclotella cryptica</name>
    <dbReference type="NCBI Taxonomy" id="29204"/>
    <lineage>
        <taxon>Eukaryota</taxon>
        <taxon>Sar</taxon>
        <taxon>Stramenopiles</taxon>
        <taxon>Ochrophyta</taxon>
        <taxon>Bacillariophyta</taxon>
        <taxon>Coscinodiscophyceae</taxon>
        <taxon>Thalassiosirophycidae</taxon>
        <taxon>Stephanodiscales</taxon>
        <taxon>Stephanodiscaceae</taxon>
        <taxon>Cyclotella</taxon>
    </lineage>
</organism>
<evidence type="ECO:0000256" key="2">
    <source>
        <dbReference type="ARBA" id="ARBA00023043"/>
    </source>
</evidence>
<feature type="repeat" description="ANK" evidence="3">
    <location>
        <begin position="67"/>
        <end position="91"/>
    </location>
</feature>
<evidence type="ECO:0000313" key="4">
    <source>
        <dbReference type="EMBL" id="KAL3805695.1"/>
    </source>
</evidence>
<evidence type="ECO:0000313" key="5">
    <source>
        <dbReference type="Proteomes" id="UP001516023"/>
    </source>
</evidence>
<dbReference type="PANTHER" id="PTHR24171:SF8">
    <property type="entry name" value="BRCA1-ASSOCIATED RING DOMAIN PROTEIN 1"/>
    <property type="match status" value="1"/>
</dbReference>
<dbReference type="SUPFAM" id="SSF48403">
    <property type="entry name" value="Ankyrin repeat"/>
    <property type="match status" value="1"/>
</dbReference>
<keyword evidence="2 3" id="KW-0040">ANK repeat</keyword>
<evidence type="ECO:0000256" key="1">
    <source>
        <dbReference type="ARBA" id="ARBA00022737"/>
    </source>
</evidence>
<dbReference type="PROSITE" id="PS50088">
    <property type="entry name" value="ANK_REPEAT"/>
    <property type="match status" value="2"/>
</dbReference>
<proteinExistence type="predicted"/>
<dbReference type="Pfam" id="PF12796">
    <property type="entry name" value="Ank_2"/>
    <property type="match status" value="1"/>
</dbReference>